<dbReference type="InterPro" id="IPR036388">
    <property type="entry name" value="WH-like_DNA-bd_sf"/>
</dbReference>
<sequence>MIEQLYQACRQELIRWCAGMTGDRSLAEDLVQEAFLRAIFHQSLLDGLSEEQQRAWLYRTVKNLHLDRKRHERYETVSEPLYAEGREAAEYAMIDWEQLLNGLPGNEGVLFVMRYLEGYTSAELGEFFGLPPGTVRSRLSDARKHLKTALKKGGSHV</sequence>
<feature type="domain" description="RNA polymerase sigma-70 region 2" evidence="6">
    <location>
        <begin position="5"/>
        <end position="73"/>
    </location>
</feature>
<dbReference type="InterPro" id="IPR014284">
    <property type="entry name" value="RNA_pol_sigma-70_dom"/>
</dbReference>
<evidence type="ECO:0000256" key="2">
    <source>
        <dbReference type="ARBA" id="ARBA00023015"/>
    </source>
</evidence>
<proteinExistence type="inferred from homology"/>
<evidence type="ECO:0000313" key="9">
    <source>
        <dbReference type="Proteomes" id="UP000823891"/>
    </source>
</evidence>
<dbReference type="Gene3D" id="1.10.1740.10">
    <property type="match status" value="1"/>
</dbReference>
<keyword evidence="2" id="KW-0805">Transcription regulation</keyword>
<dbReference type="GO" id="GO:0003677">
    <property type="term" value="F:DNA binding"/>
    <property type="evidence" value="ECO:0007669"/>
    <property type="project" value="UniProtKB-KW"/>
</dbReference>
<dbReference type="InterPro" id="IPR039425">
    <property type="entry name" value="RNA_pol_sigma-70-like"/>
</dbReference>
<dbReference type="PANTHER" id="PTHR43133:SF8">
    <property type="entry name" value="RNA POLYMERASE SIGMA FACTOR HI_1459-RELATED"/>
    <property type="match status" value="1"/>
</dbReference>
<feature type="domain" description="RNA polymerase sigma factor 70 region 4 type 2" evidence="7">
    <location>
        <begin position="97"/>
        <end position="146"/>
    </location>
</feature>
<evidence type="ECO:0000259" key="7">
    <source>
        <dbReference type="Pfam" id="PF08281"/>
    </source>
</evidence>
<dbReference type="Pfam" id="PF04542">
    <property type="entry name" value="Sigma70_r2"/>
    <property type="match status" value="1"/>
</dbReference>
<dbReference type="PANTHER" id="PTHR43133">
    <property type="entry name" value="RNA POLYMERASE ECF-TYPE SIGMA FACTO"/>
    <property type="match status" value="1"/>
</dbReference>
<reference evidence="8" key="1">
    <citation type="journal article" date="2021" name="PeerJ">
        <title>Extensive microbial diversity within the chicken gut microbiome revealed by metagenomics and culture.</title>
        <authorList>
            <person name="Gilroy R."/>
            <person name="Ravi A."/>
            <person name="Getino M."/>
            <person name="Pursley I."/>
            <person name="Horton D.L."/>
            <person name="Alikhan N.F."/>
            <person name="Baker D."/>
            <person name="Gharbi K."/>
            <person name="Hall N."/>
            <person name="Watson M."/>
            <person name="Adriaenssens E.M."/>
            <person name="Foster-Nyarko E."/>
            <person name="Jarju S."/>
            <person name="Secka A."/>
            <person name="Antonio M."/>
            <person name="Oren A."/>
            <person name="Chaudhuri R.R."/>
            <person name="La Ragione R."/>
            <person name="Hildebrand F."/>
            <person name="Pallen M.J."/>
        </authorList>
    </citation>
    <scope>NUCLEOTIDE SEQUENCE</scope>
    <source>
        <strain evidence="8">USAMLcec2-132</strain>
    </source>
</reference>
<dbReference type="CDD" id="cd06171">
    <property type="entry name" value="Sigma70_r4"/>
    <property type="match status" value="1"/>
</dbReference>
<evidence type="ECO:0000256" key="3">
    <source>
        <dbReference type="ARBA" id="ARBA00023082"/>
    </source>
</evidence>
<reference evidence="8" key="2">
    <citation type="submission" date="2021-04" db="EMBL/GenBank/DDBJ databases">
        <authorList>
            <person name="Gilroy R."/>
        </authorList>
    </citation>
    <scope>NUCLEOTIDE SEQUENCE</scope>
    <source>
        <strain evidence="8">USAMLcec2-132</strain>
    </source>
</reference>
<keyword evidence="4" id="KW-0238">DNA-binding</keyword>
<dbReference type="NCBIfam" id="TIGR02937">
    <property type="entry name" value="sigma70-ECF"/>
    <property type="match status" value="1"/>
</dbReference>
<name>A0A9D2NG97_9FIRM</name>
<dbReference type="InterPro" id="IPR007627">
    <property type="entry name" value="RNA_pol_sigma70_r2"/>
</dbReference>
<accession>A0A9D2NG97</accession>
<dbReference type="Proteomes" id="UP000823891">
    <property type="component" value="Unassembled WGS sequence"/>
</dbReference>
<evidence type="ECO:0000256" key="5">
    <source>
        <dbReference type="ARBA" id="ARBA00023163"/>
    </source>
</evidence>
<evidence type="ECO:0000256" key="4">
    <source>
        <dbReference type="ARBA" id="ARBA00023125"/>
    </source>
</evidence>
<evidence type="ECO:0000259" key="6">
    <source>
        <dbReference type="Pfam" id="PF04542"/>
    </source>
</evidence>
<organism evidence="8 9">
    <name type="scientific">Candidatus Eisenbergiella merdavium</name>
    <dbReference type="NCBI Taxonomy" id="2838551"/>
    <lineage>
        <taxon>Bacteria</taxon>
        <taxon>Bacillati</taxon>
        <taxon>Bacillota</taxon>
        <taxon>Clostridia</taxon>
        <taxon>Lachnospirales</taxon>
        <taxon>Lachnospiraceae</taxon>
        <taxon>Eisenbergiella</taxon>
    </lineage>
</organism>
<dbReference type="Pfam" id="PF08281">
    <property type="entry name" value="Sigma70_r4_2"/>
    <property type="match status" value="1"/>
</dbReference>
<dbReference type="EMBL" id="DWWS01000030">
    <property type="protein sequence ID" value="HJC23787.1"/>
    <property type="molecule type" value="Genomic_DNA"/>
</dbReference>
<keyword evidence="3" id="KW-0731">Sigma factor</keyword>
<dbReference type="Gene3D" id="1.10.10.10">
    <property type="entry name" value="Winged helix-like DNA-binding domain superfamily/Winged helix DNA-binding domain"/>
    <property type="match status" value="1"/>
</dbReference>
<dbReference type="InterPro" id="IPR013324">
    <property type="entry name" value="RNA_pol_sigma_r3/r4-like"/>
</dbReference>
<dbReference type="SUPFAM" id="SSF88946">
    <property type="entry name" value="Sigma2 domain of RNA polymerase sigma factors"/>
    <property type="match status" value="1"/>
</dbReference>
<keyword evidence="5" id="KW-0804">Transcription</keyword>
<protein>
    <submittedName>
        <fullName evidence="8">RNA polymerase sigma factor</fullName>
    </submittedName>
</protein>
<evidence type="ECO:0000256" key="1">
    <source>
        <dbReference type="ARBA" id="ARBA00010641"/>
    </source>
</evidence>
<dbReference type="AlphaFoldDB" id="A0A9D2NG97"/>
<dbReference type="InterPro" id="IPR013325">
    <property type="entry name" value="RNA_pol_sigma_r2"/>
</dbReference>
<gene>
    <name evidence="8" type="ORF">H9761_08795</name>
</gene>
<evidence type="ECO:0000313" key="8">
    <source>
        <dbReference type="EMBL" id="HJC23787.1"/>
    </source>
</evidence>
<dbReference type="GO" id="GO:0006352">
    <property type="term" value="P:DNA-templated transcription initiation"/>
    <property type="evidence" value="ECO:0007669"/>
    <property type="project" value="InterPro"/>
</dbReference>
<comment type="similarity">
    <text evidence="1">Belongs to the sigma-70 factor family. ECF subfamily.</text>
</comment>
<dbReference type="InterPro" id="IPR013249">
    <property type="entry name" value="RNA_pol_sigma70_r4_t2"/>
</dbReference>
<comment type="caution">
    <text evidence="8">The sequence shown here is derived from an EMBL/GenBank/DDBJ whole genome shotgun (WGS) entry which is preliminary data.</text>
</comment>
<dbReference type="SUPFAM" id="SSF88659">
    <property type="entry name" value="Sigma3 and sigma4 domains of RNA polymerase sigma factors"/>
    <property type="match status" value="1"/>
</dbReference>
<dbReference type="GO" id="GO:0016987">
    <property type="term" value="F:sigma factor activity"/>
    <property type="evidence" value="ECO:0007669"/>
    <property type="project" value="UniProtKB-KW"/>
</dbReference>